<organism evidence="4 5">
    <name type="scientific">Rudanella paleaurantiibacter</name>
    <dbReference type="NCBI Taxonomy" id="2614655"/>
    <lineage>
        <taxon>Bacteria</taxon>
        <taxon>Pseudomonadati</taxon>
        <taxon>Bacteroidota</taxon>
        <taxon>Cytophagia</taxon>
        <taxon>Cytophagales</taxon>
        <taxon>Cytophagaceae</taxon>
        <taxon>Rudanella</taxon>
    </lineage>
</organism>
<evidence type="ECO:0000313" key="5">
    <source>
        <dbReference type="Proteomes" id="UP000488299"/>
    </source>
</evidence>
<evidence type="ECO:0000256" key="1">
    <source>
        <dbReference type="SAM" id="MobiDB-lite"/>
    </source>
</evidence>
<feature type="compositionally biased region" description="Acidic residues" evidence="1">
    <location>
        <begin position="27"/>
        <end position="49"/>
    </location>
</feature>
<proteinExistence type="predicted"/>
<dbReference type="RefSeq" id="WP_152127071.1">
    <property type="nucleotide sequence ID" value="NZ_WELI01000019.1"/>
</dbReference>
<evidence type="ECO:0000313" key="4">
    <source>
        <dbReference type="EMBL" id="KAB7725841.1"/>
    </source>
</evidence>
<evidence type="ECO:0000259" key="3">
    <source>
        <dbReference type="Pfam" id="PF12508"/>
    </source>
</evidence>
<keyword evidence="2" id="KW-1133">Transmembrane helix</keyword>
<feature type="region of interest" description="Disordered" evidence="1">
    <location>
        <begin position="155"/>
        <end position="231"/>
    </location>
</feature>
<sequence>MNRNDKDAHLDDNVFGKPGATPSTDDSPSDELTEEEFQDEEDEDDELAEEDNRSQPGNTEASAKRKRTLIVLSLGLLAMLGIGWFLWKMSFANNAFRAPVPAEPIDVAERESNRKQQPTDYADEEQMRTMDYGNVNSIYGLTLKRQEANRLNAAKDSARLGTSRLNPGVQNEIARSRQLSSQRTTYRSPALAGGSASQPRRYQSESYGSGSTYSGRSSTYGDPYHANPNRDDMLLRAGFNTVKAEGQNSNAYADARTLPPPSLASLETERSPVEENEPIPGVVSGDQTIMNGTRVMFRTLADAKIKDRFAPKGSILVGFAQVGGNRAVFNITTLRLPTGEAVPVRLRTLDMDMNEGLALQSDKPAKQQVDQASGSAISQAATQAAWSAGYGINQATRSAIAGNAIASLGAGLANAATTGRRREVRQKLNLQDGFKVFFVPHK</sequence>
<dbReference type="EMBL" id="WELI01000019">
    <property type="protein sequence ID" value="KAB7725841.1"/>
    <property type="molecule type" value="Genomic_DNA"/>
</dbReference>
<dbReference type="InterPro" id="IPR055407">
    <property type="entry name" value="TraM_C"/>
</dbReference>
<dbReference type="Proteomes" id="UP000488299">
    <property type="component" value="Unassembled WGS sequence"/>
</dbReference>
<feature type="region of interest" description="Disordered" evidence="1">
    <location>
        <begin position="1"/>
        <end position="64"/>
    </location>
</feature>
<evidence type="ECO:0000256" key="2">
    <source>
        <dbReference type="SAM" id="Phobius"/>
    </source>
</evidence>
<comment type="caution">
    <text evidence="4">The sequence shown here is derived from an EMBL/GenBank/DDBJ whole genome shotgun (WGS) entry which is preliminary data.</text>
</comment>
<protein>
    <submittedName>
        <fullName evidence="4">Conjugative transposon protein TraM</fullName>
    </submittedName>
</protein>
<keyword evidence="2" id="KW-0472">Membrane</keyword>
<accession>A0A7J5TSB3</accession>
<dbReference type="AlphaFoldDB" id="A0A7J5TSB3"/>
<keyword evidence="5" id="KW-1185">Reference proteome</keyword>
<reference evidence="4 5" key="1">
    <citation type="submission" date="2019-10" db="EMBL/GenBank/DDBJ databases">
        <title>Rudanella paleaurantiibacter sp. nov., isolated from sludge.</title>
        <authorList>
            <person name="Xu S.Q."/>
        </authorList>
    </citation>
    <scope>NUCLEOTIDE SEQUENCE [LARGE SCALE GENOMIC DNA]</scope>
    <source>
        <strain evidence="4 5">HX-22-17</strain>
    </source>
</reference>
<name>A0A7J5TSB3_9BACT</name>
<feature type="compositionally biased region" description="Polar residues" evidence="1">
    <location>
        <begin position="177"/>
        <end position="187"/>
    </location>
</feature>
<keyword evidence="2" id="KW-0812">Transmembrane</keyword>
<feature type="compositionally biased region" description="Low complexity" evidence="1">
    <location>
        <begin position="204"/>
        <end position="221"/>
    </location>
</feature>
<feature type="domain" description="Conjugative transposon TraM C-terminal" evidence="3">
    <location>
        <begin position="279"/>
        <end position="438"/>
    </location>
</feature>
<feature type="transmembrane region" description="Helical" evidence="2">
    <location>
        <begin position="69"/>
        <end position="87"/>
    </location>
</feature>
<dbReference type="Pfam" id="PF12508">
    <property type="entry name" value="Transposon_TraM"/>
    <property type="match status" value="1"/>
</dbReference>
<feature type="compositionally biased region" description="Basic and acidic residues" evidence="1">
    <location>
        <begin position="1"/>
        <end position="14"/>
    </location>
</feature>
<gene>
    <name evidence="4" type="primary">traM</name>
    <name evidence="4" type="ORF">F5984_25470</name>
</gene>